<name>A0A371IAG6_MUCPR</name>
<dbReference type="Gene3D" id="1.10.340.70">
    <property type="match status" value="1"/>
</dbReference>
<dbReference type="InterPro" id="IPR041588">
    <property type="entry name" value="Integrase_H2C2"/>
</dbReference>
<keyword evidence="1" id="KW-0472">Membrane</keyword>
<keyword evidence="1" id="KW-1133">Transmembrane helix</keyword>
<evidence type="ECO:0000259" key="2">
    <source>
        <dbReference type="Pfam" id="PF17921"/>
    </source>
</evidence>
<dbReference type="SUPFAM" id="SSF56672">
    <property type="entry name" value="DNA/RNA polymerases"/>
    <property type="match status" value="1"/>
</dbReference>
<dbReference type="PANTHER" id="PTHR35046:SF9">
    <property type="entry name" value="RNA-DIRECTED DNA POLYMERASE"/>
    <property type="match status" value="1"/>
</dbReference>
<evidence type="ECO:0000256" key="1">
    <source>
        <dbReference type="SAM" id="Phobius"/>
    </source>
</evidence>
<organism evidence="3 4">
    <name type="scientific">Mucuna pruriens</name>
    <name type="common">Velvet bean</name>
    <name type="synonym">Dolichos pruriens</name>
    <dbReference type="NCBI Taxonomy" id="157652"/>
    <lineage>
        <taxon>Eukaryota</taxon>
        <taxon>Viridiplantae</taxon>
        <taxon>Streptophyta</taxon>
        <taxon>Embryophyta</taxon>
        <taxon>Tracheophyta</taxon>
        <taxon>Spermatophyta</taxon>
        <taxon>Magnoliopsida</taxon>
        <taxon>eudicotyledons</taxon>
        <taxon>Gunneridae</taxon>
        <taxon>Pentapetalae</taxon>
        <taxon>rosids</taxon>
        <taxon>fabids</taxon>
        <taxon>Fabales</taxon>
        <taxon>Fabaceae</taxon>
        <taxon>Papilionoideae</taxon>
        <taxon>50 kb inversion clade</taxon>
        <taxon>NPAAA clade</taxon>
        <taxon>indigoferoid/millettioid clade</taxon>
        <taxon>Phaseoleae</taxon>
        <taxon>Mucuna</taxon>
    </lineage>
</organism>
<dbReference type="CDD" id="cd09272">
    <property type="entry name" value="RNase_HI_RT_Ty1"/>
    <property type="match status" value="1"/>
</dbReference>
<dbReference type="OrthoDB" id="1933708at2759"/>
<feature type="domain" description="Integrase zinc-binding" evidence="2">
    <location>
        <begin position="296"/>
        <end position="352"/>
    </location>
</feature>
<keyword evidence="4" id="KW-1185">Reference proteome</keyword>
<dbReference type="EMBL" id="QJKJ01000540">
    <property type="protein sequence ID" value="RDY12032.1"/>
    <property type="molecule type" value="Genomic_DNA"/>
</dbReference>
<dbReference type="Proteomes" id="UP000257109">
    <property type="component" value="Unassembled WGS sequence"/>
</dbReference>
<dbReference type="Pfam" id="PF17921">
    <property type="entry name" value="Integrase_H2C2"/>
    <property type="match status" value="1"/>
</dbReference>
<proteinExistence type="predicted"/>
<dbReference type="PANTHER" id="PTHR35046">
    <property type="entry name" value="ZINC KNUCKLE (CCHC-TYPE) FAMILY PROTEIN"/>
    <property type="match status" value="1"/>
</dbReference>
<comment type="caution">
    <text evidence="3">The sequence shown here is derived from an EMBL/GenBank/DDBJ whole genome shotgun (WGS) entry which is preliminary data.</text>
</comment>
<sequence>MDYRPINATTVRYMVLKLLKGKSWYIHMEVIFLGFFISFEWVQVDKENMKAIQNWPTPTNVSDVRSFHRSSAITRRARHPISLFNEKLQSAQLNYSTYDKELYALELTTGRTIRIAKEQGDDEIEKINLKEKLATQFEMKELGKLKHFLGIEVAYSKRGIFISQKSMYLISSKKRKIGMQDLKGLWMKIILDDLKVKYEGPIKLFCDNNSTISIAHNPVQHDRTKHIEIDRHFIKEKLDMADALSQRHTLIAMLEMTLLGFESLKDLYVDDNDFKEAYDHCAILANREKRLYVPKSSIKELLVNKAHERGLMVHFDIRKTYEALTEHFYWPNMKCDVHHVCERCITCKIVKSKASSKEDHEVTMSRFIKGLKKEIIDVVELQHYMEIEDLLQKAIQVERQLKSKSSFKFASSSSSSW</sequence>
<accession>A0A371IAG6</accession>
<reference evidence="3" key="1">
    <citation type="submission" date="2018-05" db="EMBL/GenBank/DDBJ databases">
        <title>Draft genome of Mucuna pruriens seed.</title>
        <authorList>
            <person name="Nnadi N.E."/>
            <person name="Vos R."/>
            <person name="Hasami M.H."/>
            <person name="Devisetty U.K."/>
            <person name="Aguiy J.C."/>
        </authorList>
    </citation>
    <scope>NUCLEOTIDE SEQUENCE [LARGE SCALE GENOMIC DNA]</scope>
    <source>
        <strain evidence="3">JCA_2017</strain>
    </source>
</reference>
<evidence type="ECO:0000313" key="3">
    <source>
        <dbReference type="EMBL" id="RDY12032.1"/>
    </source>
</evidence>
<evidence type="ECO:0000313" key="4">
    <source>
        <dbReference type="Proteomes" id="UP000257109"/>
    </source>
</evidence>
<dbReference type="InterPro" id="IPR043502">
    <property type="entry name" value="DNA/RNA_pol_sf"/>
</dbReference>
<protein>
    <submittedName>
        <fullName evidence="3">Copia protein</fullName>
    </submittedName>
</protein>
<feature type="transmembrane region" description="Helical" evidence="1">
    <location>
        <begin position="24"/>
        <end position="42"/>
    </location>
</feature>
<gene>
    <name evidence="3" type="primary">GIP</name>
    <name evidence="3" type="ORF">CR513_03213</name>
</gene>
<feature type="non-terminal residue" evidence="3">
    <location>
        <position position="1"/>
    </location>
</feature>
<keyword evidence="1" id="KW-0812">Transmembrane</keyword>
<dbReference type="AlphaFoldDB" id="A0A371IAG6"/>